<reference evidence="2" key="1">
    <citation type="journal article" date="2015" name="Nature">
        <title>Complex archaea that bridge the gap between prokaryotes and eukaryotes.</title>
        <authorList>
            <person name="Spang A."/>
            <person name="Saw J.H."/>
            <person name="Jorgensen S.L."/>
            <person name="Zaremba-Niedzwiedzka K."/>
            <person name="Martijn J."/>
            <person name="Lind A.E."/>
            <person name="van Eijk R."/>
            <person name="Schleper C."/>
            <person name="Guy L."/>
            <person name="Ettema T.J."/>
        </authorList>
    </citation>
    <scope>NUCLEOTIDE SEQUENCE</scope>
</reference>
<proteinExistence type="predicted"/>
<dbReference type="EMBL" id="LAZR01015590">
    <property type="protein sequence ID" value="KKM08263.1"/>
    <property type="molecule type" value="Genomic_DNA"/>
</dbReference>
<keyword evidence="1" id="KW-0472">Membrane</keyword>
<keyword evidence="1" id="KW-0812">Transmembrane</keyword>
<gene>
    <name evidence="2" type="ORF">LCGC14_1725640</name>
</gene>
<comment type="caution">
    <text evidence="2">The sequence shown here is derived from an EMBL/GenBank/DDBJ whole genome shotgun (WGS) entry which is preliminary data.</text>
</comment>
<sequence length="61" mass="7091">MLIETFLTIICLAVCIVCLVLSWFCITYKAERDVARYERDMLAKFSTIDVHFESLENKIDG</sequence>
<evidence type="ECO:0000313" key="2">
    <source>
        <dbReference type="EMBL" id="KKM08263.1"/>
    </source>
</evidence>
<organism evidence="2">
    <name type="scientific">marine sediment metagenome</name>
    <dbReference type="NCBI Taxonomy" id="412755"/>
    <lineage>
        <taxon>unclassified sequences</taxon>
        <taxon>metagenomes</taxon>
        <taxon>ecological metagenomes</taxon>
    </lineage>
</organism>
<keyword evidence="1" id="KW-1133">Transmembrane helix</keyword>
<accession>A0A0F9KAW9</accession>
<name>A0A0F9KAW9_9ZZZZ</name>
<protein>
    <submittedName>
        <fullName evidence="2">Uncharacterized protein</fullName>
    </submittedName>
</protein>
<feature type="transmembrane region" description="Helical" evidence="1">
    <location>
        <begin position="6"/>
        <end position="26"/>
    </location>
</feature>
<evidence type="ECO:0000256" key="1">
    <source>
        <dbReference type="SAM" id="Phobius"/>
    </source>
</evidence>
<dbReference type="AlphaFoldDB" id="A0A0F9KAW9"/>